<name>A0A9N9DW40_FUNMO</name>
<gene>
    <name evidence="1" type="ORF">FMOSSE_LOCUS11427</name>
</gene>
<dbReference type="Proteomes" id="UP000789375">
    <property type="component" value="Unassembled WGS sequence"/>
</dbReference>
<evidence type="ECO:0000313" key="2">
    <source>
        <dbReference type="Proteomes" id="UP000789375"/>
    </source>
</evidence>
<accession>A0A9N9DW40</accession>
<organism evidence="1 2">
    <name type="scientific">Funneliformis mosseae</name>
    <name type="common">Endomycorrhizal fungus</name>
    <name type="synonym">Glomus mosseae</name>
    <dbReference type="NCBI Taxonomy" id="27381"/>
    <lineage>
        <taxon>Eukaryota</taxon>
        <taxon>Fungi</taxon>
        <taxon>Fungi incertae sedis</taxon>
        <taxon>Mucoromycota</taxon>
        <taxon>Glomeromycotina</taxon>
        <taxon>Glomeromycetes</taxon>
        <taxon>Glomerales</taxon>
        <taxon>Glomeraceae</taxon>
        <taxon>Funneliformis</taxon>
    </lineage>
</organism>
<keyword evidence="2" id="KW-1185">Reference proteome</keyword>
<dbReference type="AlphaFoldDB" id="A0A9N9DW40"/>
<reference evidence="1" key="1">
    <citation type="submission" date="2021-06" db="EMBL/GenBank/DDBJ databases">
        <authorList>
            <person name="Kallberg Y."/>
            <person name="Tangrot J."/>
            <person name="Rosling A."/>
        </authorList>
    </citation>
    <scope>NUCLEOTIDE SEQUENCE</scope>
    <source>
        <strain evidence="1">87-6 pot B 2015</strain>
    </source>
</reference>
<proteinExistence type="predicted"/>
<comment type="caution">
    <text evidence="1">The sequence shown here is derived from an EMBL/GenBank/DDBJ whole genome shotgun (WGS) entry which is preliminary data.</text>
</comment>
<sequence>STTYSIMFANRVSTVQSSVDNETVCDIFNLCTWTIPNHGFDM</sequence>
<dbReference type="EMBL" id="CAJVPP010004444">
    <property type="protein sequence ID" value="CAG8650005.1"/>
    <property type="molecule type" value="Genomic_DNA"/>
</dbReference>
<protein>
    <submittedName>
        <fullName evidence="1">16209_t:CDS:1</fullName>
    </submittedName>
</protein>
<feature type="non-terminal residue" evidence="1">
    <location>
        <position position="1"/>
    </location>
</feature>
<evidence type="ECO:0000313" key="1">
    <source>
        <dbReference type="EMBL" id="CAG8650005.1"/>
    </source>
</evidence>